<dbReference type="InterPro" id="IPR024414">
    <property type="entry name" value="Uncharacterised_PrgI"/>
</dbReference>
<accession>A0A840WPB2</accession>
<evidence type="ECO:0008006" key="5">
    <source>
        <dbReference type="Google" id="ProtNLM"/>
    </source>
</evidence>
<keyword evidence="2" id="KW-0472">Membrane</keyword>
<dbReference type="RefSeq" id="WP_017567514.1">
    <property type="nucleotide sequence ID" value="NZ_BAAAKM010000122.1"/>
</dbReference>
<keyword evidence="4" id="KW-1185">Reference proteome</keyword>
<reference evidence="3 4" key="1">
    <citation type="submission" date="2020-08" db="EMBL/GenBank/DDBJ databases">
        <title>Sequencing the genomes of 1000 actinobacteria strains.</title>
        <authorList>
            <person name="Klenk H.-P."/>
        </authorList>
    </citation>
    <scope>NUCLEOTIDE SEQUENCE [LARGE SCALE GENOMIC DNA]</scope>
    <source>
        <strain evidence="3 4">DSM 44598</strain>
    </source>
</reference>
<evidence type="ECO:0000313" key="3">
    <source>
        <dbReference type="EMBL" id="MBB5493447.1"/>
    </source>
</evidence>
<sequence length="309" mass="31887">MARVRMPADIEREDKILAGLTARQLVIIGAPGILLWALYQGLGHLVHPLAIAVAAVPVMGAATAAALVQRDGLSLDRLLLAAVRFARSPKRRASGIAGALPVPSWVRADTPRLPSPWDLPVHAIGDDGVVDLGEHGCAAVVACTTVSFSLRTPAEQAGLVSGFASFLNSLTAPVQIVIRAESIRLDPLVDSLDQAAPGLPHPALEAAARDHADHLAALARSQSLLRRQVLVVVRDAGDISRAAATVRRRAEDAVRVLAAAGTLARLLTGPEVHAVLVSAADPAGRHGPPEALAPTDAVITGPTGGGEEG</sequence>
<keyword evidence="2" id="KW-0812">Transmembrane</keyword>
<organism evidence="3 4">
    <name type="scientific">Nocardiopsis metallicus</name>
    <dbReference type="NCBI Taxonomy" id="179819"/>
    <lineage>
        <taxon>Bacteria</taxon>
        <taxon>Bacillati</taxon>
        <taxon>Actinomycetota</taxon>
        <taxon>Actinomycetes</taxon>
        <taxon>Streptosporangiales</taxon>
        <taxon>Nocardiopsidaceae</taxon>
        <taxon>Nocardiopsis</taxon>
    </lineage>
</organism>
<evidence type="ECO:0000256" key="1">
    <source>
        <dbReference type="SAM" id="MobiDB-lite"/>
    </source>
</evidence>
<proteinExistence type="predicted"/>
<dbReference type="Pfam" id="PF12666">
    <property type="entry name" value="PrgI"/>
    <property type="match status" value="1"/>
</dbReference>
<dbReference type="Proteomes" id="UP000579647">
    <property type="component" value="Unassembled WGS sequence"/>
</dbReference>
<evidence type="ECO:0000256" key="2">
    <source>
        <dbReference type="SAM" id="Phobius"/>
    </source>
</evidence>
<evidence type="ECO:0000313" key="4">
    <source>
        <dbReference type="Proteomes" id="UP000579647"/>
    </source>
</evidence>
<name>A0A840WPB2_9ACTN</name>
<keyword evidence="2" id="KW-1133">Transmembrane helix</keyword>
<protein>
    <recommendedName>
        <fullName evidence="5">PrgI family protein</fullName>
    </recommendedName>
</protein>
<feature type="transmembrane region" description="Helical" evidence="2">
    <location>
        <begin position="45"/>
        <end position="68"/>
    </location>
</feature>
<dbReference type="EMBL" id="JACHDO010000001">
    <property type="protein sequence ID" value="MBB5493447.1"/>
    <property type="molecule type" value="Genomic_DNA"/>
</dbReference>
<dbReference type="AlphaFoldDB" id="A0A840WPB2"/>
<gene>
    <name evidence="3" type="ORF">HNR07_004584</name>
</gene>
<feature type="transmembrane region" description="Helical" evidence="2">
    <location>
        <begin position="20"/>
        <end position="39"/>
    </location>
</feature>
<comment type="caution">
    <text evidence="3">The sequence shown here is derived from an EMBL/GenBank/DDBJ whole genome shotgun (WGS) entry which is preliminary data.</text>
</comment>
<feature type="region of interest" description="Disordered" evidence="1">
    <location>
        <begin position="284"/>
        <end position="309"/>
    </location>
</feature>